<dbReference type="GO" id="GO:0003723">
    <property type="term" value="F:RNA binding"/>
    <property type="evidence" value="ECO:0007669"/>
    <property type="project" value="UniProtKB-KW"/>
</dbReference>
<dbReference type="Pfam" id="PF01479">
    <property type="entry name" value="S4"/>
    <property type="match status" value="1"/>
</dbReference>
<accession>A0A7J2TJ72</accession>
<dbReference type="GO" id="GO:0008168">
    <property type="term" value="F:methyltransferase activity"/>
    <property type="evidence" value="ECO:0007669"/>
    <property type="project" value="UniProtKB-KW"/>
</dbReference>
<dbReference type="InterPro" id="IPR036986">
    <property type="entry name" value="S4_RNA-bd_sf"/>
</dbReference>
<keyword evidence="5" id="KW-0808">Transferase</keyword>
<keyword evidence="1 3" id="KW-0694">RNA-binding</keyword>
<dbReference type="Gene3D" id="3.10.290.10">
    <property type="entry name" value="RNA-binding S4 domain"/>
    <property type="match status" value="1"/>
</dbReference>
<dbReference type="InterPro" id="IPR029063">
    <property type="entry name" value="SAM-dependent_MTases_sf"/>
</dbReference>
<evidence type="ECO:0000256" key="2">
    <source>
        <dbReference type="ARBA" id="ARBA00029460"/>
    </source>
</evidence>
<reference evidence="5" key="1">
    <citation type="journal article" date="2020" name="mSystems">
        <title>Genome- and Community-Level Interaction Insights into Carbon Utilization and Element Cycling Functions of Hydrothermarchaeota in Hydrothermal Sediment.</title>
        <authorList>
            <person name="Zhou Z."/>
            <person name="Liu Y."/>
            <person name="Xu W."/>
            <person name="Pan J."/>
            <person name="Luo Z.H."/>
            <person name="Li M."/>
        </authorList>
    </citation>
    <scope>NUCLEOTIDE SEQUENCE [LARGE SCALE GENOMIC DNA]</scope>
    <source>
        <strain evidence="5">SpSt-26</strain>
    </source>
</reference>
<dbReference type="InterPro" id="IPR047048">
    <property type="entry name" value="TlyA"/>
</dbReference>
<evidence type="ECO:0000256" key="3">
    <source>
        <dbReference type="PROSITE-ProRule" id="PRU00182"/>
    </source>
</evidence>
<evidence type="ECO:0000313" key="5">
    <source>
        <dbReference type="EMBL" id="HEH35418.1"/>
    </source>
</evidence>
<dbReference type="SUPFAM" id="SSF53335">
    <property type="entry name" value="S-adenosyl-L-methionine-dependent methyltransferases"/>
    <property type="match status" value="1"/>
</dbReference>
<dbReference type="Gene3D" id="3.40.50.150">
    <property type="entry name" value="Vaccinia Virus protein VP39"/>
    <property type="match status" value="1"/>
</dbReference>
<dbReference type="CDD" id="cd00165">
    <property type="entry name" value="S4"/>
    <property type="match status" value="1"/>
</dbReference>
<dbReference type="AlphaFoldDB" id="A0A7J2TJ72"/>
<evidence type="ECO:0000256" key="1">
    <source>
        <dbReference type="ARBA" id="ARBA00022884"/>
    </source>
</evidence>
<proteinExistence type="inferred from homology"/>
<dbReference type="SUPFAM" id="SSF55174">
    <property type="entry name" value="Alpha-L RNA-binding motif"/>
    <property type="match status" value="1"/>
</dbReference>
<protein>
    <submittedName>
        <fullName evidence="5">Methyltransferase domain-containing protein</fullName>
    </submittedName>
</protein>
<comment type="similarity">
    <text evidence="2">Belongs to the TlyA family.</text>
</comment>
<dbReference type="Pfam" id="PF01728">
    <property type="entry name" value="FtsJ"/>
    <property type="match status" value="1"/>
</dbReference>
<sequence>MRLDVLLVKLGYFKSRNRAKIAIKNGLVIVEGKVARKPSMEVDINARIEVLDDKPAGYWKLKELDEKFKIFSGNEVVLDLGSSAGGFLLYASEKAKFVYGIEISREFEEELRAIESERKNVKVFIEDAFKFDIEKIEPVDLILNDLTLDFSSSIKALRRFLPKLKDQGRILFVVKGNEEVDFSEFEVIFFEHSIKKREAYYLLGKK</sequence>
<organism evidence="5">
    <name type="scientific">Archaeoglobus fulgidus</name>
    <dbReference type="NCBI Taxonomy" id="2234"/>
    <lineage>
        <taxon>Archaea</taxon>
        <taxon>Methanobacteriati</taxon>
        <taxon>Methanobacteriota</taxon>
        <taxon>Archaeoglobi</taxon>
        <taxon>Archaeoglobales</taxon>
        <taxon>Archaeoglobaceae</taxon>
        <taxon>Archaeoglobus</taxon>
    </lineage>
</organism>
<comment type="caution">
    <text evidence="5">The sequence shown here is derived from an EMBL/GenBank/DDBJ whole genome shotgun (WGS) entry which is preliminary data.</text>
</comment>
<evidence type="ECO:0000259" key="4">
    <source>
        <dbReference type="SMART" id="SM00363"/>
    </source>
</evidence>
<dbReference type="PROSITE" id="PS50889">
    <property type="entry name" value="S4"/>
    <property type="match status" value="1"/>
</dbReference>
<dbReference type="InterPro" id="IPR002942">
    <property type="entry name" value="S4_RNA-bd"/>
</dbReference>
<dbReference type="SMART" id="SM00363">
    <property type="entry name" value="S4"/>
    <property type="match status" value="1"/>
</dbReference>
<dbReference type="PANTHER" id="PTHR32319">
    <property type="entry name" value="BACTERIAL HEMOLYSIN-LIKE PROTEIN"/>
    <property type="match status" value="1"/>
</dbReference>
<dbReference type="InterPro" id="IPR002877">
    <property type="entry name" value="RNA_MeTrfase_FtsJ_dom"/>
</dbReference>
<keyword evidence="5" id="KW-0489">Methyltransferase</keyword>
<feature type="domain" description="RNA-binding S4" evidence="4">
    <location>
        <begin position="1"/>
        <end position="62"/>
    </location>
</feature>
<name>A0A7J2TJ72_ARCFL</name>
<dbReference type="PANTHER" id="PTHR32319:SF0">
    <property type="entry name" value="BACTERIAL HEMOLYSIN-LIKE PROTEIN"/>
    <property type="match status" value="1"/>
</dbReference>
<gene>
    <name evidence="5" type="ORF">ENP88_04575</name>
</gene>
<dbReference type="CDD" id="cd02440">
    <property type="entry name" value="AdoMet_MTases"/>
    <property type="match status" value="1"/>
</dbReference>
<dbReference type="EMBL" id="DSLA01000071">
    <property type="protein sequence ID" value="HEH35418.1"/>
    <property type="molecule type" value="Genomic_DNA"/>
</dbReference>
<dbReference type="GO" id="GO:0032259">
    <property type="term" value="P:methylation"/>
    <property type="evidence" value="ECO:0007669"/>
    <property type="project" value="UniProtKB-KW"/>
</dbReference>